<evidence type="ECO:0000313" key="2">
    <source>
        <dbReference type="Proteomes" id="UP000887565"/>
    </source>
</evidence>
<dbReference type="GO" id="GO:0008017">
    <property type="term" value="F:microtubule binding"/>
    <property type="evidence" value="ECO:0007669"/>
    <property type="project" value="TreeGrafter"/>
</dbReference>
<keyword evidence="1" id="KW-1133">Transmembrane helix</keyword>
<dbReference type="GO" id="GO:0071786">
    <property type="term" value="P:endoplasmic reticulum tubular network organization"/>
    <property type="evidence" value="ECO:0007669"/>
    <property type="project" value="TreeGrafter"/>
</dbReference>
<proteinExistence type="inferred from homology"/>
<dbReference type="AlphaFoldDB" id="A0A915HLF7"/>
<dbReference type="GO" id="GO:0005881">
    <property type="term" value="C:cytoplasmic microtubule"/>
    <property type="evidence" value="ECO:0007669"/>
    <property type="project" value="TreeGrafter"/>
</dbReference>
<dbReference type="GO" id="GO:0005789">
    <property type="term" value="C:endoplasmic reticulum membrane"/>
    <property type="evidence" value="ECO:0007669"/>
    <property type="project" value="TreeGrafter"/>
</dbReference>
<comment type="similarity">
    <text evidence="1">Belongs to the DP1 family.</text>
</comment>
<keyword evidence="2" id="KW-1185">Reference proteome</keyword>
<keyword evidence="1" id="KW-0812">Transmembrane</keyword>
<dbReference type="WBParaSite" id="nRc.2.0.1.t02315-RA">
    <property type="protein sequence ID" value="nRc.2.0.1.t02315-RA"/>
    <property type="gene ID" value="nRc.2.0.1.g02315"/>
</dbReference>
<organism evidence="2 3">
    <name type="scientific">Romanomermis culicivorax</name>
    <name type="common">Nematode worm</name>
    <dbReference type="NCBI Taxonomy" id="13658"/>
    <lineage>
        <taxon>Eukaryota</taxon>
        <taxon>Metazoa</taxon>
        <taxon>Ecdysozoa</taxon>
        <taxon>Nematoda</taxon>
        <taxon>Enoplea</taxon>
        <taxon>Dorylaimia</taxon>
        <taxon>Mermithida</taxon>
        <taxon>Mermithoidea</taxon>
        <taxon>Mermithidae</taxon>
        <taxon>Romanomermis</taxon>
    </lineage>
</organism>
<dbReference type="PANTHER" id="PTHR12300:SF117">
    <property type="entry name" value="LP05237P-RELATED"/>
    <property type="match status" value="1"/>
</dbReference>
<sequence length="298" mass="34679">MNQKEMNSSAILEEGLDKNKQNIIISNLFVNPYEFCRKDTTVLDENKLVAVESGFSFQEIMVSALISRVLILTIGTLYPAYKSYKGVKSRNVREYVKWMMYWIIFAFYLCVEALTDIFVAFWLPLYYEIKIIFVIWLLSPYTKGASLLYRKFVHPFLLKHEKEIDLYLEQAKKESYARVVRLGNKGINYAKEAVATAALKSHEHIVGQIRKTVSLNDVNEPQLDDNHLQNALQYNRVDEDEVDRFDLPPGVTVTSSLRVKRSKTAKQRPALTDMRRLRTQNRRILSVVNIDLSRDRNI</sequence>
<dbReference type="InterPro" id="IPR004345">
    <property type="entry name" value="TB2_DP1_HVA22"/>
</dbReference>
<evidence type="ECO:0000256" key="1">
    <source>
        <dbReference type="RuleBase" id="RU362006"/>
    </source>
</evidence>
<evidence type="ECO:0000313" key="3">
    <source>
        <dbReference type="WBParaSite" id="nRc.2.0.1.t02315-RA"/>
    </source>
</evidence>
<dbReference type="Pfam" id="PF03134">
    <property type="entry name" value="TB2_DP1_HVA22"/>
    <property type="match status" value="1"/>
</dbReference>
<protein>
    <recommendedName>
        <fullName evidence="1">Receptor expression-enhancing protein</fullName>
    </recommendedName>
</protein>
<reference evidence="3" key="1">
    <citation type="submission" date="2022-11" db="UniProtKB">
        <authorList>
            <consortium name="WormBaseParasite"/>
        </authorList>
    </citation>
    <scope>IDENTIFICATION</scope>
</reference>
<name>A0A915HLF7_ROMCU</name>
<comment type="subcellular location">
    <subcellularLocation>
        <location evidence="1">Membrane</location>
        <topology evidence="1">Multi-pass membrane protein</topology>
    </subcellularLocation>
</comment>
<feature type="transmembrane region" description="Helical" evidence="1">
    <location>
        <begin position="101"/>
        <end position="123"/>
    </location>
</feature>
<feature type="transmembrane region" description="Helical" evidence="1">
    <location>
        <begin position="60"/>
        <end position="81"/>
    </location>
</feature>
<dbReference type="GO" id="GO:0071782">
    <property type="term" value="C:endoplasmic reticulum tubular network"/>
    <property type="evidence" value="ECO:0007669"/>
    <property type="project" value="TreeGrafter"/>
</dbReference>
<dbReference type="PANTHER" id="PTHR12300">
    <property type="entry name" value="HVA22-LIKE PROTEINS"/>
    <property type="match status" value="1"/>
</dbReference>
<dbReference type="Proteomes" id="UP000887565">
    <property type="component" value="Unplaced"/>
</dbReference>
<keyword evidence="1" id="KW-0472">Membrane</keyword>
<accession>A0A915HLF7</accession>